<keyword evidence="2 7" id="KW-0479">Metal-binding</keyword>
<evidence type="ECO:0000256" key="7">
    <source>
        <dbReference type="HAMAP-Rule" id="MF_00657"/>
    </source>
</evidence>
<dbReference type="eggNOG" id="COG3128">
    <property type="taxonomic scope" value="Bacteria"/>
</dbReference>
<dbReference type="GO" id="GO:0016706">
    <property type="term" value="F:2-oxoglutarate-dependent dioxygenase activity"/>
    <property type="evidence" value="ECO:0007669"/>
    <property type="project" value="UniProtKB-UniRule"/>
</dbReference>
<keyword evidence="3 7" id="KW-0847">Vitamin C</keyword>
<keyword evidence="5 7" id="KW-0560">Oxidoreductase</keyword>
<dbReference type="PANTHER" id="PTHR41536:SF1">
    <property type="entry name" value="PKHD-TYPE HYDROXYLASE YBIX"/>
    <property type="match status" value="1"/>
</dbReference>
<evidence type="ECO:0000256" key="1">
    <source>
        <dbReference type="ARBA" id="ARBA00001961"/>
    </source>
</evidence>
<dbReference type="RefSeq" id="WP_037478803.1">
    <property type="nucleotide sequence ID" value="NZ_AZRA01000024.1"/>
</dbReference>
<dbReference type="Pfam" id="PF18331">
    <property type="entry name" value="PKHD_C"/>
    <property type="match status" value="1"/>
</dbReference>
<reference evidence="9 10" key="1">
    <citation type="journal article" date="2014" name="FEMS Microbiol. Ecol.">
        <title>Sphaerotilus natans encrusted with nanoball-shaped Fe(III) oxide minerals formed by nitrate-reducing mixotrophic Fe(II) oxidation.</title>
        <authorList>
            <person name="Park S."/>
            <person name="Kim D.H."/>
            <person name="Lee J.H."/>
            <person name="Hur H.G."/>
        </authorList>
    </citation>
    <scope>NUCLEOTIDE SEQUENCE [LARGE SCALE GENOMIC DNA]</scope>
    <source>
        <strain evidence="9 10">DSM 6575</strain>
    </source>
</reference>
<feature type="domain" description="Fe2OG dioxygenase" evidence="8">
    <location>
        <begin position="78"/>
        <end position="183"/>
    </location>
</feature>
<dbReference type="HAMAP" id="MF_00657">
    <property type="entry name" value="Hydroxyl_YbiX"/>
    <property type="match status" value="1"/>
</dbReference>
<dbReference type="Proteomes" id="UP000026714">
    <property type="component" value="Unassembled WGS sequence"/>
</dbReference>
<comment type="caution">
    <text evidence="9">The sequence shown here is derived from an EMBL/GenBank/DDBJ whole genome shotgun (WGS) entry which is preliminary data.</text>
</comment>
<dbReference type="SMART" id="SM00702">
    <property type="entry name" value="P4Hc"/>
    <property type="match status" value="1"/>
</dbReference>
<dbReference type="EMBL" id="AZRA01000024">
    <property type="protein sequence ID" value="KDB53502.1"/>
    <property type="molecule type" value="Genomic_DNA"/>
</dbReference>
<dbReference type="GO" id="GO:0006879">
    <property type="term" value="P:intracellular iron ion homeostasis"/>
    <property type="evidence" value="ECO:0007669"/>
    <property type="project" value="TreeGrafter"/>
</dbReference>
<dbReference type="GO" id="GO:0005506">
    <property type="term" value="F:iron ion binding"/>
    <property type="evidence" value="ECO:0007669"/>
    <property type="project" value="UniProtKB-UniRule"/>
</dbReference>
<dbReference type="PANTHER" id="PTHR41536">
    <property type="entry name" value="PKHD-TYPE HYDROXYLASE YBIX"/>
    <property type="match status" value="1"/>
</dbReference>
<accession>A0A059KPW0</accession>
<keyword evidence="10" id="KW-1185">Reference proteome</keyword>
<sequence>MLIRIPAVLDAAALAQARRLLADAPWTDGAVSAGAQALTVKNNEQLPVGSEVAQALQGLILSALDRHPLFFSATLPKRVFPPMFNRYGGRTNTYGAHVDNAVRYVPPRGGLPPERVRTDISCTLFLADPADYDGGELVIDDTYGEQRVKLAAGDLVVYPGTSVHRVEPVTRGHRVASFFWVESMVRSDEQRRLLHDMDRFLMHLRSTVGETDPGVVGLTGSYHNLLRLWADT</sequence>
<dbReference type="InterPro" id="IPR044862">
    <property type="entry name" value="Pro_4_hyd_alph_FE2OG_OXY"/>
</dbReference>
<dbReference type="InterPro" id="IPR006620">
    <property type="entry name" value="Pro_4_hyd_alph"/>
</dbReference>
<dbReference type="PROSITE" id="PS51471">
    <property type="entry name" value="FE2OG_OXY"/>
    <property type="match status" value="1"/>
</dbReference>
<dbReference type="AlphaFoldDB" id="A0A059KPW0"/>
<evidence type="ECO:0000313" key="9">
    <source>
        <dbReference type="EMBL" id="KDB53502.1"/>
    </source>
</evidence>
<evidence type="ECO:0000256" key="4">
    <source>
        <dbReference type="ARBA" id="ARBA00022964"/>
    </source>
</evidence>
<gene>
    <name evidence="9" type="ORF">X805_09570</name>
</gene>
<organism evidence="9 10">
    <name type="scientific">Sphaerotilus natans subsp. natans DSM 6575</name>
    <dbReference type="NCBI Taxonomy" id="1286631"/>
    <lineage>
        <taxon>Bacteria</taxon>
        <taxon>Pseudomonadati</taxon>
        <taxon>Pseudomonadota</taxon>
        <taxon>Betaproteobacteria</taxon>
        <taxon>Burkholderiales</taxon>
        <taxon>Sphaerotilaceae</taxon>
        <taxon>Sphaerotilus</taxon>
    </lineage>
</organism>
<name>A0A059KPW0_9BURK</name>
<keyword evidence="6 7" id="KW-0408">Iron</keyword>
<dbReference type="PATRIC" id="fig|1286631.3.peg.945"/>
<dbReference type="GO" id="GO:0031418">
    <property type="term" value="F:L-ascorbic acid binding"/>
    <property type="evidence" value="ECO:0007669"/>
    <property type="project" value="UniProtKB-KW"/>
</dbReference>
<dbReference type="Gene3D" id="4.10.860.20">
    <property type="entry name" value="Rabenosyn, Rab binding domain"/>
    <property type="match status" value="1"/>
</dbReference>
<comment type="cofactor">
    <cofactor evidence="1 7">
        <name>L-ascorbate</name>
        <dbReference type="ChEBI" id="CHEBI:38290"/>
    </cofactor>
</comment>
<dbReference type="NCBIfam" id="NF003975">
    <property type="entry name" value="PRK05467.1-4"/>
    <property type="match status" value="1"/>
</dbReference>
<comment type="cofactor">
    <cofactor evidence="7">
        <name>Fe(2+)</name>
        <dbReference type="ChEBI" id="CHEBI:29033"/>
    </cofactor>
    <text evidence="7">Binds 1 Fe(2+) ion per subunit.</text>
</comment>
<dbReference type="GO" id="GO:0006974">
    <property type="term" value="P:DNA damage response"/>
    <property type="evidence" value="ECO:0007669"/>
    <property type="project" value="TreeGrafter"/>
</dbReference>
<evidence type="ECO:0000259" key="8">
    <source>
        <dbReference type="PROSITE" id="PS51471"/>
    </source>
</evidence>
<evidence type="ECO:0000256" key="5">
    <source>
        <dbReference type="ARBA" id="ARBA00023002"/>
    </source>
</evidence>
<evidence type="ECO:0000256" key="3">
    <source>
        <dbReference type="ARBA" id="ARBA00022896"/>
    </source>
</evidence>
<evidence type="ECO:0000256" key="2">
    <source>
        <dbReference type="ARBA" id="ARBA00022723"/>
    </source>
</evidence>
<evidence type="ECO:0000256" key="6">
    <source>
        <dbReference type="ARBA" id="ARBA00023004"/>
    </source>
</evidence>
<feature type="binding site" evidence="7">
    <location>
        <position position="164"/>
    </location>
    <ligand>
        <name>Fe cation</name>
        <dbReference type="ChEBI" id="CHEBI:24875"/>
    </ligand>
</feature>
<feature type="binding site" evidence="7">
    <location>
        <position position="97"/>
    </location>
    <ligand>
        <name>Fe cation</name>
        <dbReference type="ChEBI" id="CHEBI:24875"/>
    </ligand>
</feature>
<protein>
    <submittedName>
        <fullName evidence="9">2OG-Fe(II) oxygenase</fullName>
    </submittedName>
</protein>
<keyword evidence="4 7" id="KW-0223">Dioxygenase</keyword>
<feature type="binding site" evidence="7">
    <location>
        <position position="99"/>
    </location>
    <ligand>
        <name>Fe cation</name>
        <dbReference type="ChEBI" id="CHEBI:24875"/>
    </ligand>
</feature>
<evidence type="ECO:0000313" key="10">
    <source>
        <dbReference type="Proteomes" id="UP000026714"/>
    </source>
</evidence>
<dbReference type="InterPro" id="IPR041097">
    <property type="entry name" value="PKHD_C"/>
</dbReference>
<dbReference type="NCBIfam" id="NF003974">
    <property type="entry name" value="PRK05467.1-3"/>
    <property type="match status" value="1"/>
</dbReference>
<dbReference type="InterPro" id="IPR023550">
    <property type="entry name" value="PKHD_hydroxylase"/>
</dbReference>
<dbReference type="InterPro" id="IPR005123">
    <property type="entry name" value="Oxoglu/Fe-dep_dioxygenase_dom"/>
</dbReference>
<feature type="binding site" evidence="7">
    <location>
        <position position="174"/>
    </location>
    <ligand>
        <name>2-oxoglutarate</name>
        <dbReference type="ChEBI" id="CHEBI:16810"/>
    </ligand>
</feature>
<dbReference type="STRING" id="34103.SAMN05421778_10565"/>
<dbReference type="Gene3D" id="2.60.120.620">
    <property type="entry name" value="q2cbj1_9rhob like domain"/>
    <property type="match status" value="1"/>
</dbReference>
<dbReference type="Pfam" id="PF13640">
    <property type="entry name" value="2OG-FeII_Oxy_3"/>
    <property type="match status" value="1"/>
</dbReference>
<proteinExistence type="inferred from homology"/>